<dbReference type="InterPro" id="IPR013658">
    <property type="entry name" value="SGL"/>
</dbReference>
<dbReference type="Gene3D" id="2.120.10.30">
    <property type="entry name" value="TolB, C-terminal domain"/>
    <property type="match status" value="1"/>
</dbReference>
<evidence type="ECO:0000313" key="4">
    <source>
        <dbReference type="Proteomes" id="UP001174932"/>
    </source>
</evidence>
<dbReference type="InterPro" id="IPR005511">
    <property type="entry name" value="SMP-30"/>
</dbReference>
<evidence type="ECO:0000256" key="1">
    <source>
        <dbReference type="ARBA" id="ARBA00008853"/>
    </source>
</evidence>
<dbReference type="Pfam" id="PF08450">
    <property type="entry name" value="SGL"/>
    <property type="match status" value="1"/>
</dbReference>
<name>A0ABT8YG31_9HYPH</name>
<sequence>MVELTGYNGRILDQTSLYHGEGPTYDPITDTAWWFSIFDCQLHELNLSTGRKVVHTLPFMASVLARIDDARQLIVSEHGLHVRDVATGALELVTPIEQDKPHMRSNDGRCHPSGALWFGTMTKHGEGRKGAGAIYHVLQGKVTLLYPEISIPNGICFSPDGSTGYFVDTMDNLYKKVTLDPATGLPTGEPTLFSDESGEAGGVDGSVCAADGSIFNARWGVGEIQHYAPDGRKIARYKLPPKQTTCPAFIGKEANRLLVTTARENLSLEEWQADPEAGYTYSLDIGIKGVFDAAYRL</sequence>
<evidence type="ECO:0000259" key="2">
    <source>
        <dbReference type="Pfam" id="PF08450"/>
    </source>
</evidence>
<reference evidence="3" key="2">
    <citation type="submission" date="2023-07" db="EMBL/GenBank/DDBJ databases">
        <authorList>
            <person name="Shen H."/>
        </authorList>
    </citation>
    <scope>NUCLEOTIDE SEQUENCE</scope>
    <source>
        <strain evidence="3">TNR-22</strain>
    </source>
</reference>
<dbReference type="SUPFAM" id="SSF63829">
    <property type="entry name" value="Calcium-dependent phosphotriesterase"/>
    <property type="match status" value="1"/>
</dbReference>
<dbReference type="InterPro" id="IPR011042">
    <property type="entry name" value="6-blade_b-propeller_TolB-like"/>
</dbReference>
<protein>
    <submittedName>
        <fullName evidence="3">SMP-30/gluconolactonase/LRE family protein</fullName>
    </submittedName>
</protein>
<keyword evidence="4" id="KW-1185">Reference proteome</keyword>
<dbReference type="Proteomes" id="UP001174932">
    <property type="component" value="Unassembled WGS sequence"/>
</dbReference>
<dbReference type="RefSeq" id="WP_304374507.1">
    <property type="nucleotide sequence ID" value="NZ_JAUOZU010000001.1"/>
</dbReference>
<accession>A0ABT8YG31</accession>
<comment type="caution">
    <text evidence="3">The sequence shown here is derived from an EMBL/GenBank/DDBJ whole genome shotgun (WGS) entry which is preliminary data.</text>
</comment>
<dbReference type="PRINTS" id="PR01790">
    <property type="entry name" value="SMP30FAMILY"/>
</dbReference>
<feature type="domain" description="SMP-30/Gluconolactonase/LRE-like region" evidence="2">
    <location>
        <begin position="20"/>
        <end position="263"/>
    </location>
</feature>
<organism evidence="3 4">
    <name type="scientific">Rhizobium alvei</name>
    <dbReference type="NCBI Taxonomy" id="1132659"/>
    <lineage>
        <taxon>Bacteria</taxon>
        <taxon>Pseudomonadati</taxon>
        <taxon>Pseudomonadota</taxon>
        <taxon>Alphaproteobacteria</taxon>
        <taxon>Hyphomicrobiales</taxon>
        <taxon>Rhizobiaceae</taxon>
        <taxon>Rhizobium/Agrobacterium group</taxon>
        <taxon>Rhizobium</taxon>
    </lineage>
</organism>
<gene>
    <name evidence="3" type="ORF">Q4481_01565</name>
</gene>
<evidence type="ECO:0000313" key="3">
    <source>
        <dbReference type="EMBL" id="MDO6962623.1"/>
    </source>
</evidence>
<dbReference type="PANTHER" id="PTHR10907:SF47">
    <property type="entry name" value="REGUCALCIN"/>
    <property type="match status" value="1"/>
</dbReference>
<comment type="similarity">
    <text evidence="1">Belongs to the SMP-30/CGR1 family.</text>
</comment>
<reference evidence="3" key="1">
    <citation type="journal article" date="2015" name="Int. J. Syst. Evol. Microbiol.">
        <title>Rhizobium alvei sp. nov., isolated from a freshwater river.</title>
        <authorList>
            <person name="Sheu S.Y."/>
            <person name="Huang H.W."/>
            <person name="Young C.C."/>
            <person name="Chen W.M."/>
        </authorList>
    </citation>
    <scope>NUCLEOTIDE SEQUENCE</scope>
    <source>
        <strain evidence="3">TNR-22</strain>
    </source>
</reference>
<proteinExistence type="inferred from homology"/>
<dbReference type="EMBL" id="JAUOZU010000001">
    <property type="protein sequence ID" value="MDO6962623.1"/>
    <property type="molecule type" value="Genomic_DNA"/>
</dbReference>
<dbReference type="PANTHER" id="PTHR10907">
    <property type="entry name" value="REGUCALCIN"/>
    <property type="match status" value="1"/>
</dbReference>